<dbReference type="PANTHER" id="PTHR48059">
    <property type="entry name" value="POLYGALACTURONASE INHIBITOR 1"/>
    <property type="match status" value="1"/>
</dbReference>
<keyword evidence="4" id="KW-0812">Transmembrane</keyword>
<evidence type="ECO:0000256" key="4">
    <source>
        <dbReference type="SAM" id="Phobius"/>
    </source>
</evidence>
<dbReference type="Proteomes" id="UP001153069">
    <property type="component" value="Unassembled WGS sequence"/>
</dbReference>
<name>A0A9N8DL89_9STRA</name>
<evidence type="ECO:0000256" key="1">
    <source>
        <dbReference type="ARBA" id="ARBA00004196"/>
    </source>
</evidence>
<evidence type="ECO:0000313" key="5">
    <source>
        <dbReference type="EMBL" id="CAB9501784.1"/>
    </source>
</evidence>
<dbReference type="OrthoDB" id="6363818at2759"/>
<protein>
    <submittedName>
        <fullName evidence="5">Leucine Rich Repeat</fullName>
    </submittedName>
</protein>
<dbReference type="Gene3D" id="3.80.10.10">
    <property type="entry name" value="Ribonuclease Inhibitor"/>
    <property type="match status" value="3"/>
</dbReference>
<organism evidence="5 6">
    <name type="scientific">Seminavis robusta</name>
    <dbReference type="NCBI Taxonomy" id="568900"/>
    <lineage>
        <taxon>Eukaryota</taxon>
        <taxon>Sar</taxon>
        <taxon>Stramenopiles</taxon>
        <taxon>Ochrophyta</taxon>
        <taxon>Bacillariophyta</taxon>
        <taxon>Bacillariophyceae</taxon>
        <taxon>Bacillariophycidae</taxon>
        <taxon>Naviculales</taxon>
        <taxon>Naviculaceae</taxon>
        <taxon>Seminavis</taxon>
    </lineage>
</organism>
<evidence type="ECO:0000313" key="6">
    <source>
        <dbReference type="Proteomes" id="UP001153069"/>
    </source>
</evidence>
<keyword evidence="2" id="KW-0433">Leucine-rich repeat</keyword>
<dbReference type="AlphaFoldDB" id="A0A9N8DL89"/>
<keyword evidence="4" id="KW-1133">Transmembrane helix</keyword>
<accession>A0A9N8DL89</accession>
<dbReference type="FunFam" id="3.80.10.10:FF:000041">
    <property type="entry name" value="LRR receptor-like serine/threonine-protein kinase ERECTA"/>
    <property type="match status" value="1"/>
</dbReference>
<keyword evidence="4" id="KW-0472">Membrane</keyword>
<dbReference type="InterPro" id="IPR051848">
    <property type="entry name" value="PGIP"/>
</dbReference>
<keyword evidence="6" id="KW-1185">Reference proteome</keyword>
<dbReference type="SUPFAM" id="SSF52058">
    <property type="entry name" value="L domain-like"/>
    <property type="match status" value="1"/>
</dbReference>
<feature type="transmembrane region" description="Helical" evidence="4">
    <location>
        <begin position="139"/>
        <end position="163"/>
    </location>
</feature>
<reference evidence="5" key="1">
    <citation type="submission" date="2020-06" db="EMBL/GenBank/DDBJ databases">
        <authorList>
            <consortium name="Plant Systems Biology data submission"/>
        </authorList>
    </citation>
    <scope>NUCLEOTIDE SEQUENCE</scope>
    <source>
        <strain evidence="5">D6</strain>
    </source>
</reference>
<dbReference type="InterPro" id="IPR032675">
    <property type="entry name" value="LRR_dom_sf"/>
</dbReference>
<comment type="subcellular location">
    <subcellularLocation>
        <location evidence="1">Cell envelope</location>
    </subcellularLocation>
</comment>
<evidence type="ECO:0000256" key="2">
    <source>
        <dbReference type="ARBA" id="ARBA00022614"/>
    </source>
</evidence>
<dbReference type="PANTHER" id="PTHR48059:SF12">
    <property type="entry name" value="POLYGALACTURONASE INHIBITOR 1-LIKE"/>
    <property type="match status" value="1"/>
</dbReference>
<evidence type="ECO:0000256" key="3">
    <source>
        <dbReference type="ARBA" id="ARBA00022737"/>
    </source>
</evidence>
<sequence>MKIVRERADAARLELETAGDVELVQVAEKEIDNNNNNNYDSTAEDAQMPQQTILTRQPGYSCRQLQWIPGAYPVDGPFLANDRSNTGTSEEGLDNWVEEIADDEIIAHPIDDDQQIDLLPNAEPLPTDQRSRQYWRQKLLCSLSAEIIVALLVVSIIVLIFVLTSTQGNRNQLQNQNESIHIPANPVEVATEQTFLESLNLPHYTQEALANSRSPQSKAYQWLVNNINNQTFFTQPDLPKWRLAQRFALATFYCSTRGDYWVKHRGWLDWETNECSWEQIFWNLTFSPDLSCNEMGEIKALVFWNANNLEGTLPPEIFLLGNGLQTLQISGNAELSGTLPTEIGLLTNLTMMSFGLSGLSGSLPTELGCLQYLTSLRVTHSHISGPLPSELGNLLNLTDLTLINTALTGTFPMNLGELSELFVLFLEDWNIKGTLPVEIKKVTNLALLTLQNCSISGTFPRVLSELPNLAQLKLGSNHLNGRLPPHLLSELTKLQVLSIKDNLFSGSIPTEIGVLSSLKQLELQNTYLSGTIPTELHALDNLTSLVLKNTLLSGRIPDKLCSKLYKERFQCFVMNDGQHSPSWLSITCKRSSHVITSLSIVQSKGGVASAIMRSASIRQEKASGSTQKLTSVVQTAFMDPLGVEVVGSIGTHLTLMVPGFEWTGDRVFQEATRMLQWELGTQQI</sequence>
<comment type="caution">
    <text evidence="5">The sequence shown here is derived from an EMBL/GenBank/DDBJ whole genome shotgun (WGS) entry which is preliminary data.</text>
</comment>
<gene>
    <name evidence="5" type="ORF">SEMRO_118_G057760.1</name>
</gene>
<dbReference type="EMBL" id="CAICTM010000117">
    <property type="protein sequence ID" value="CAB9501784.1"/>
    <property type="molecule type" value="Genomic_DNA"/>
</dbReference>
<proteinExistence type="predicted"/>
<keyword evidence="3" id="KW-0677">Repeat</keyword>